<evidence type="ECO:0000313" key="3">
    <source>
        <dbReference type="EMBL" id="ORA07758.1"/>
    </source>
</evidence>
<keyword evidence="4" id="KW-1185">Reference proteome</keyword>
<dbReference type="AlphaFoldDB" id="A0A1W9Z5Y0"/>
<sequence>MHWLSMTVQLVGTVVTGIGLLYAYGRATRLRAQLRGWWDRVRRKPINATVNATLPGMQMSMYGDVHMPFALDENATTEEKFAQIQGYVRELRAMFGPINAAIARLEKEIEQAKEHADAVAARALTDAKNELQRFDTRLNEVQAVDLRIAAVGAFITAAGCVLSYFSGLRY</sequence>
<keyword evidence="2" id="KW-0812">Transmembrane</keyword>
<feature type="transmembrane region" description="Helical" evidence="2">
    <location>
        <begin position="146"/>
        <end position="165"/>
    </location>
</feature>
<keyword evidence="2" id="KW-0472">Membrane</keyword>
<dbReference type="OrthoDB" id="9834974at2"/>
<comment type="caution">
    <text evidence="3">The sequence shown here is derived from an EMBL/GenBank/DDBJ whole genome shotgun (WGS) entry which is preliminary data.</text>
</comment>
<dbReference type="RefSeq" id="WP_083067234.1">
    <property type="nucleotide sequence ID" value="NZ_MVHG01000125.1"/>
</dbReference>
<feature type="coiled-coil region" evidence="1">
    <location>
        <begin position="102"/>
        <end position="144"/>
    </location>
</feature>
<evidence type="ECO:0000256" key="2">
    <source>
        <dbReference type="SAM" id="Phobius"/>
    </source>
</evidence>
<reference evidence="3 4" key="1">
    <citation type="submission" date="2016-12" db="EMBL/GenBank/DDBJ databases">
        <title>The new phylogeny of genus Mycobacterium.</title>
        <authorList>
            <person name="Tortoli E."/>
            <person name="Trovato A."/>
            <person name="Cirillo D.M."/>
        </authorList>
    </citation>
    <scope>NUCLEOTIDE SEQUENCE [LARGE SCALE GENOMIC DNA]</scope>
    <source>
        <strain evidence="3 4">DSM 45069</strain>
    </source>
</reference>
<dbReference type="Proteomes" id="UP000192707">
    <property type="component" value="Unassembled WGS sequence"/>
</dbReference>
<evidence type="ECO:0000313" key="4">
    <source>
        <dbReference type="Proteomes" id="UP000192707"/>
    </source>
</evidence>
<keyword evidence="1" id="KW-0175">Coiled coil</keyword>
<gene>
    <name evidence="3" type="ORF">BST14_26415</name>
</gene>
<feature type="transmembrane region" description="Helical" evidence="2">
    <location>
        <begin position="6"/>
        <end position="25"/>
    </location>
</feature>
<name>A0A1W9Z5Y0_MYCAI</name>
<organism evidence="3 4">
    <name type="scientific">Mycobacterium arosiense ATCC BAA-1401 = DSM 45069</name>
    <dbReference type="NCBI Taxonomy" id="1265311"/>
    <lineage>
        <taxon>Bacteria</taxon>
        <taxon>Bacillati</taxon>
        <taxon>Actinomycetota</taxon>
        <taxon>Actinomycetes</taxon>
        <taxon>Mycobacteriales</taxon>
        <taxon>Mycobacteriaceae</taxon>
        <taxon>Mycobacterium</taxon>
        <taxon>Mycobacterium avium complex (MAC)</taxon>
    </lineage>
</organism>
<proteinExistence type="predicted"/>
<dbReference type="EMBL" id="MVHG01000125">
    <property type="protein sequence ID" value="ORA07758.1"/>
    <property type="molecule type" value="Genomic_DNA"/>
</dbReference>
<evidence type="ECO:0000256" key="1">
    <source>
        <dbReference type="SAM" id="Coils"/>
    </source>
</evidence>
<protein>
    <submittedName>
        <fullName evidence="3">Uncharacterized protein</fullName>
    </submittedName>
</protein>
<accession>A0A1W9Z5Y0</accession>
<keyword evidence="2" id="KW-1133">Transmembrane helix</keyword>